<organism evidence="1">
    <name type="scientific">Oryza brachyantha</name>
    <name type="common">malo sina</name>
    <dbReference type="NCBI Taxonomy" id="4533"/>
    <lineage>
        <taxon>Eukaryota</taxon>
        <taxon>Viridiplantae</taxon>
        <taxon>Streptophyta</taxon>
        <taxon>Embryophyta</taxon>
        <taxon>Tracheophyta</taxon>
        <taxon>Spermatophyta</taxon>
        <taxon>Magnoliopsida</taxon>
        <taxon>Liliopsida</taxon>
        <taxon>Poales</taxon>
        <taxon>Poaceae</taxon>
        <taxon>BOP clade</taxon>
        <taxon>Oryzoideae</taxon>
        <taxon>Oryzeae</taxon>
        <taxon>Oryzinae</taxon>
        <taxon>Oryza</taxon>
    </lineage>
</organism>
<evidence type="ECO:0000313" key="2">
    <source>
        <dbReference type="Proteomes" id="UP000006038"/>
    </source>
</evidence>
<dbReference type="AlphaFoldDB" id="J3N864"/>
<reference evidence="1" key="2">
    <citation type="submission" date="2013-04" db="UniProtKB">
        <authorList>
            <consortium name="EnsemblPlants"/>
        </authorList>
    </citation>
    <scope>IDENTIFICATION</scope>
</reference>
<protein>
    <submittedName>
        <fullName evidence="1">Uncharacterized protein</fullName>
    </submittedName>
</protein>
<dbReference type="HOGENOM" id="CLU_1870415_0_0_1"/>
<evidence type="ECO:0000313" key="1">
    <source>
        <dbReference type="EnsemblPlants" id="OB11G20000.1"/>
    </source>
</evidence>
<dbReference type="Gramene" id="OB11G20000.1">
    <property type="protein sequence ID" value="OB11G20000.1"/>
    <property type="gene ID" value="OB11G20000"/>
</dbReference>
<reference evidence="1" key="1">
    <citation type="journal article" date="2013" name="Nat. Commun.">
        <title>Whole-genome sequencing of Oryza brachyantha reveals mechanisms underlying Oryza genome evolution.</title>
        <authorList>
            <person name="Chen J."/>
            <person name="Huang Q."/>
            <person name="Gao D."/>
            <person name="Wang J."/>
            <person name="Lang Y."/>
            <person name="Liu T."/>
            <person name="Li B."/>
            <person name="Bai Z."/>
            <person name="Luis Goicoechea J."/>
            <person name="Liang C."/>
            <person name="Chen C."/>
            <person name="Zhang W."/>
            <person name="Sun S."/>
            <person name="Liao Y."/>
            <person name="Zhang X."/>
            <person name="Yang L."/>
            <person name="Song C."/>
            <person name="Wang M."/>
            <person name="Shi J."/>
            <person name="Liu G."/>
            <person name="Liu J."/>
            <person name="Zhou H."/>
            <person name="Zhou W."/>
            <person name="Yu Q."/>
            <person name="An N."/>
            <person name="Chen Y."/>
            <person name="Cai Q."/>
            <person name="Wang B."/>
            <person name="Liu B."/>
            <person name="Min J."/>
            <person name="Huang Y."/>
            <person name="Wu H."/>
            <person name="Li Z."/>
            <person name="Zhang Y."/>
            <person name="Yin Y."/>
            <person name="Song W."/>
            <person name="Jiang J."/>
            <person name="Jackson S.A."/>
            <person name="Wing R.A."/>
            <person name="Wang J."/>
            <person name="Chen M."/>
        </authorList>
    </citation>
    <scope>NUCLEOTIDE SEQUENCE [LARGE SCALE GENOMIC DNA]</scope>
    <source>
        <strain evidence="1">cv. IRGC 101232</strain>
    </source>
</reference>
<dbReference type="AntiFam" id="ANF00237">
    <property type="entry name" value="Shadow ORF (opposite ahcY)"/>
</dbReference>
<sequence>MGLERRVKPHLALGDGVVDVNGGEEEGSGLLHLVEPLDTGGGPRGAADEPLLHLAVLAGVGLEAVADDGENDLELGVVGGVRVGDLAGLLELLLGLDTLVDEQRGVTAVVDDEVLHLVLPPRRGLLHGERHSSSGGG</sequence>
<dbReference type="EnsemblPlants" id="OB11G20000.1">
    <property type="protein sequence ID" value="OB11G20000.1"/>
    <property type="gene ID" value="OB11G20000"/>
</dbReference>
<keyword evidence="2" id="KW-1185">Reference proteome</keyword>
<proteinExistence type="predicted"/>
<accession>J3N864</accession>
<name>J3N864_ORYBR</name>
<dbReference type="Proteomes" id="UP000006038">
    <property type="component" value="Chromosome 11"/>
</dbReference>